<comment type="caution">
    <text evidence="5">The sequence shown here is derived from an EMBL/GenBank/DDBJ whole genome shotgun (WGS) entry which is preliminary data.</text>
</comment>
<comment type="similarity">
    <text evidence="1">Belongs to the 'GDSL' lipolytic enzyme family.</text>
</comment>
<evidence type="ECO:0000256" key="1">
    <source>
        <dbReference type="ARBA" id="ARBA00008668"/>
    </source>
</evidence>
<keyword evidence="3" id="KW-0443">Lipid metabolism</keyword>
<feature type="region of interest" description="Disordered" evidence="4">
    <location>
        <begin position="18"/>
        <end position="50"/>
    </location>
</feature>
<sequence length="494" mass="54792">MNKLRNLATKGVKIFYPGSGSVSKKRITNGRGSSSSRYTRVPSPPVPLGTPFEEEIGVGAHDMDYVEAQENYGIEEENEVDAVNLDEDNENIAETPAVGDANVRSESVNLPSRPPSAPKPRKRTSIAWQFFERISDIEVQFNICQQIYKHRSGGKQGDSLVDVGNNNFLFTLSKADSPPYGIDFKPSHGHPTGRFTNGRTISDIVGEALGSNSFPPPYLAPNVESNATHIGINYASGASGILDATGTLFIGRVPLSKQINNFEESRRYIVNAMGEENAKRFLKKAIFSVTIGSNDVINYFQPSIPFLSKNISPTIFQDYLVSNLTMNLQRLHKLGARKIVVVGVGPLGCIPFIRAIGLISRGKCSVEVNTLIRKYNKKLKMEIDRLNKEMRPKAIFIYANSYDVFREIILNHEQYGFENSDKPCCGGYFPPFVCYKGKNANTSSVMCDDRGKYVFWDAYHPTEAANVIIADKFLNGDPTVISPINIRHLHNYGS</sequence>
<dbReference type="Gene3D" id="3.40.50.1110">
    <property type="entry name" value="SGNH hydrolase"/>
    <property type="match status" value="1"/>
</dbReference>
<dbReference type="InterPro" id="IPR035669">
    <property type="entry name" value="SGNH_plant_lipase-like"/>
</dbReference>
<organism evidence="5 6">
    <name type="scientific">Capsicum annuum</name>
    <name type="common">Capsicum pepper</name>
    <dbReference type="NCBI Taxonomy" id="4072"/>
    <lineage>
        <taxon>Eukaryota</taxon>
        <taxon>Viridiplantae</taxon>
        <taxon>Streptophyta</taxon>
        <taxon>Embryophyta</taxon>
        <taxon>Tracheophyta</taxon>
        <taxon>Spermatophyta</taxon>
        <taxon>Magnoliopsida</taxon>
        <taxon>eudicotyledons</taxon>
        <taxon>Gunneridae</taxon>
        <taxon>Pentapetalae</taxon>
        <taxon>asterids</taxon>
        <taxon>lamiids</taxon>
        <taxon>Solanales</taxon>
        <taxon>Solanaceae</taxon>
        <taxon>Solanoideae</taxon>
        <taxon>Capsiceae</taxon>
        <taxon>Capsicum</taxon>
    </lineage>
</organism>
<evidence type="ECO:0000256" key="2">
    <source>
        <dbReference type="ARBA" id="ARBA00022801"/>
    </source>
</evidence>
<dbReference type="PANTHER" id="PTHR45648:SF5">
    <property type="entry name" value="OS04G0577300 PROTEIN"/>
    <property type="match status" value="1"/>
</dbReference>
<dbReference type="EMBL" id="AYRZ02000001">
    <property type="protein sequence ID" value="PHT96072.1"/>
    <property type="molecule type" value="Genomic_DNA"/>
</dbReference>
<reference evidence="5 6" key="1">
    <citation type="journal article" date="2014" name="Nat. Genet.">
        <title>Genome sequence of the hot pepper provides insights into the evolution of pungency in Capsicum species.</title>
        <authorList>
            <person name="Kim S."/>
            <person name="Park M."/>
            <person name="Yeom S.I."/>
            <person name="Kim Y.M."/>
            <person name="Lee J.M."/>
            <person name="Lee H.A."/>
            <person name="Seo E."/>
            <person name="Choi J."/>
            <person name="Cheong K."/>
            <person name="Kim K.T."/>
            <person name="Jung K."/>
            <person name="Lee G.W."/>
            <person name="Oh S.K."/>
            <person name="Bae C."/>
            <person name="Kim S.B."/>
            <person name="Lee H.Y."/>
            <person name="Kim S.Y."/>
            <person name="Kim M.S."/>
            <person name="Kang B.C."/>
            <person name="Jo Y.D."/>
            <person name="Yang H.B."/>
            <person name="Jeong H.J."/>
            <person name="Kang W.H."/>
            <person name="Kwon J.K."/>
            <person name="Shin C."/>
            <person name="Lim J.Y."/>
            <person name="Park J.H."/>
            <person name="Huh J.H."/>
            <person name="Kim J.S."/>
            <person name="Kim B.D."/>
            <person name="Cohen O."/>
            <person name="Paran I."/>
            <person name="Suh M.C."/>
            <person name="Lee S.B."/>
            <person name="Kim Y.K."/>
            <person name="Shin Y."/>
            <person name="Noh S.J."/>
            <person name="Park J."/>
            <person name="Seo Y.S."/>
            <person name="Kwon S.Y."/>
            <person name="Kim H.A."/>
            <person name="Park J.M."/>
            <person name="Kim H.J."/>
            <person name="Choi S.B."/>
            <person name="Bosland P.W."/>
            <person name="Reeves G."/>
            <person name="Jo S.H."/>
            <person name="Lee B.W."/>
            <person name="Cho H.T."/>
            <person name="Choi H.S."/>
            <person name="Lee M.S."/>
            <person name="Yu Y."/>
            <person name="Do Choi Y."/>
            <person name="Park B.S."/>
            <person name="van Deynze A."/>
            <person name="Ashrafi H."/>
            <person name="Hill T."/>
            <person name="Kim W.T."/>
            <person name="Pai H.S."/>
            <person name="Ahn H.K."/>
            <person name="Yeam I."/>
            <person name="Giovannoni J.J."/>
            <person name="Rose J.K."/>
            <person name="Sorensen I."/>
            <person name="Lee S.J."/>
            <person name="Kim R.W."/>
            <person name="Choi I.Y."/>
            <person name="Choi B.S."/>
            <person name="Lim J.S."/>
            <person name="Lee Y.H."/>
            <person name="Choi D."/>
        </authorList>
    </citation>
    <scope>NUCLEOTIDE SEQUENCE [LARGE SCALE GENOMIC DNA]</scope>
    <source>
        <strain evidence="6">cv. CM334</strain>
    </source>
</reference>
<reference evidence="5 6" key="2">
    <citation type="journal article" date="2017" name="Genome Biol.">
        <title>New reference genome sequences of hot pepper reveal the massive evolution of plant disease-resistance genes by retroduplication.</title>
        <authorList>
            <person name="Kim S."/>
            <person name="Park J."/>
            <person name="Yeom S.I."/>
            <person name="Kim Y.M."/>
            <person name="Seo E."/>
            <person name="Kim K.T."/>
            <person name="Kim M.S."/>
            <person name="Lee J.M."/>
            <person name="Cheong K."/>
            <person name="Shin H.S."/>
            <person name="Kim S.B."/>
            <person name="Han K."/>
            <person name="Lee J."/>
            <person name="Park M."/>
            <person name="Lee H.A."/>
            <person name="Lee H.Y."/>
            <person name="Lee Y."/>
            <person name="Oh S."/>
            <person name="Lee J.H."/>
            <person name="Choi E."/>
            <person name="Choi E."/>
            <person name="Lee S.E."/>
            <person name="Jeon J."/>
            <person name="Kim H."/>
            <person name="Choi G."/>
            <person name="Song H."/>
            <person name="Lee J."/>
            <person name="Lee S.C."/>
            <person name="Kwon J.K."/>
            <person name="Lee H.Y."/>
            <person name="Koo N."/>
            <person name="Hong Y."/>
            <person name="Kim R.W."/>
            <person name="Kang W.H."/>
            <person name="Huh J.H."/>
            <person name="Kang B.C."/>
            <person name="Yang T.J."/>
            <person name="Lee Y.H."/>
            <person name="Bennetzen J.L."/>
            <person name="Choi D."/>
        </authorList>
    </citation>
    <scope>NUCLEOTIDE SEQUENCE [LARGE SCALE GENOMIC DNA]</scope>
    <source>
        <strain evidence="6">cv. CM334</strain>
    </source>
</reference>
<dbReference type="InterPro" id="IPR051058">
    <property type="entry name" value="GDSL_Est/Lipase"/>
</dbReference>
<dbReference type="AlphaFoldDB" id="A0A2G3APA5"/>
<protein>
    <submittedName>
        <fullName evidence="5">GDSL esterase/lipase</fullName>
    </submittedName>
</protein>
<evidence type="ECO:0000256" key="4">
    <source>
        <dbReference type="SAM" id="MobiDB-lite"/>
    </source>
</evidence>
<proteinExistence type="inferred from homology"/>
<dbReference type="SUPFAM" id="SSF52266">
    <property type="entry name" value="SGNH hydrolase"/>
    <property type="match status" value="1"/>
</dbReference>
<dbReference type="GO" id="GO:0016788">
    <property type="term" value="F:hydrolase activity, acting on ester bonds"/>
    <property type="evidence" value="ECO:0007669"/>
    <property type="project" value="InterPro"/>
</dbReference>
<dbReference type="Pfam" id="PF00657">
    <property type="entry name" value="Lipase_GDSL"/>
    <property type="match status" value="1"/>
</dbReference>
<dbReference type="PANTHER" id="PTHR45648">
    <property type="entry name" value="GDSL LIPASE/ACYLHYDROLASE FAMILY PROTEIN (AFU_ORTHOLOGUE AFUA_4G14700)"/>
    <property type="match status" value="1"/>
</dbReference>
<dbReference type="InterPro" id="IPR036514">
    <property type="entry name" value="SGNH_hydro_sf"/>
</dbReference>
<dbReference type="InterPro" id="IPR001087">
    <property type="entry name" value="GDSL"/>
</dbReference>
<dbReference type="Proteomes" id="UP000222542">
    <property type="component" value="Unassembled WGS sequence"/>
</dbReference>
<evidence type="ECO:0000313" key="5">
    <source>
        <dbReference type="EMBL" id="PHT96072.1"/>
    </source>
</evidence>
<dbReference type="OMA" id="MGPESAF"/>
<keyword evidence="3" id="KW-0442">Lipid degradation</keyword>
<keyword evidence="2" id="KW-0378">Hydrolase</keyword>
<dbReference type="Gramene" id="PHT96072">
    <property type="protein sequence ID" value="PHT96072"/>
    <property type="gene ID" value="T459_03954"/>
</dbReference>
<dbReference type="GO" id="GO:0016042">
    <property type="term" value="P:lipid catabolic process"/>
    <property type="evidence" value="ECO:0007669"/>
    <property type="project" value="UniProtKB-KW"/>
</dbReference>
<accession>A0A2G3APA5</accession>
<dbReference type="CDD" id="cd01837">
    <property type="entry name" value="SGNH_plant_lipase_like"/>
    <property type="match status" value="1"/>
</dbReference>
<gene>
    <name evidence="5" type="ORF">T459_03954</name>
</gene>
<name>A0A2G3APA5_CAPAN</name>
<evidence type="ECO:0000256" key="3">
    <source>
        <dbReference type="ARBA" id="ARBA00022963"/>
    </source>
</evidence>
<keyword evidence="6" id="KW-1185">Reference proteome</keyword>
<evidence type="ECO:0000313" key="6">
    <source>
        <dbReference type="Proteomes" id="UP000222542"/>
    </source>
</evidence>